<protein>
    <submittedName>
        <fullName evidence="2">Uncharacterized protein</fullName>
    </submittedName>
</protein>
<sequence length="92" mass="10461">MTNLGSLDIPPIPKNLINKVLSDANVEAANHKTYPLRNRATKNEQSSSSKNMEKEEEPLENESVSSDIDWNEKNDEDYVVESEAESEYMDDE</sequence>
<evidence type="ECO:0000256" key="1">
    <source>
        <dbReference type="SAM" id="MobiDB-lite"/>
    </source>
</evidence>
<evidence type="ECO:0000313" key="3">
    <source>
        <dbReference type="Proteomes" id="UP000023152"/>
    </source>
</evidence>
<dbReference type="AlphaFoldDB" id="X6P6F8"/>
<organism evidence="2 3">
    <name type="scientific">Reticulomyxa filosa</name>
    <dbReference type="NCBI Taxonomy" id="46433"/>
    <lineage>
        <taxon>Eukaryota</taxon>
        <taxon>Sar</taxon>
        <taxon>Rhizaria</taxon>
        <taxon>Retaria</taxon>
        <taxon>Foraminifera</taxon>
        <taxon>Monothalamids</taxon>
        <taxon>Reticulomyxidae</taxon>
        <taxon>Reticulomyxa</taxon>
    </lineage>
</organism>
<accession>X6P6F8</accession>
<name>X6P6F8_RETFI</name>
<comment type="caution">
    <text evidence="2">The sequence shown here is derived from an EMBL/GenBank/DDBJ whole genome shotgun (WGS) entry which is preliminary data.</text>
</comment>
<gene>
    <name evidence="2" type="ORF">RFI_03425</name>
</gene>
<reference evidence="2 3" key="1">
    <citation type="journal article" date="2013" name="Curr. Biol.">
        <title>The Genome of the Foraminiferan Reticulomyxa filosa.</title>
        <authorList>
            <person name="Glockner G."/>
            <person name="Hulsmann N."/>
            <person name="Schleicher M."/>
            <person name="Noegel A.A."/>
            <person name="Eichinger L."/>
            <person name="Gallinger C."/>
            <person name="Pawlowski J."/>
            <person name="Sierra R."/>
            <person name="Euteneuer U."/>
            <person name="Pillet L."/>
            <person name="Moustafa A."/>
            <person name="Platzer M."/>
            <person name="Groth M."/>
            <person name="Szafranski K."/>
            <person name="Schliwa M."/>
        </authorList>
    </citation>
    <scope>NUCLEOTIDE SEQUENCE [LARGE SCALE GENOMIC DNA]</scope>
</reference>
<proteinExistence type="predicted"/>
<dbReference type="Proteomes" id="UP000023152">
    <property type="component" value="Unassembled WGS sequence"/>
</dbReference>
<feature type="compositionally biased region" description="Acidic residues" evidence="1">
    <location>
        <begin position="74"/>
        <end position="92"/>
    </location>
</feature>
<dbReference type="EMBL" id="ASPP01003200">
    <property type="protein sequence ID" value="ETO33674.1"/>
    <property type="molecule type" value="Genomic_DNA"/>
</dbReference>
<keyword evidence="3" id="KW-1185">Reference proteome</keyword>
<feature type="region of interest" description="Disordered" evidence="1">
    <location>
        <begin position="32"/>
        <end position="92"/>
    </location>
</feature>
<evidence type="ECO:0000313" key="2">
    <source>
        <dbReference type="EMBL" id="ETO33674.1"/>
    </source>
</evidence>